<name>A0AAV4XC42_CAEEX</name>
<dbReference type="AlphaFoldDB" id="A0AAV4XC42"/>
<dbReference type="EMBL" id="BPLR01017456">
    <property type="protein sequence ID" value="GIY91760.1"/>
    <property type="molecule type" value="Genomic_DNA"/>
</dbReference>
<gene>
    <name evidence="1" type="ORF">CEXT_473411</name>
</gene>
<dbReference type="Proteomes" id="UP001054945">
    <property type="component" value="Unassembled WGS sequence"/>
</dbReference>
<keyword evidence="2" id="KW-1185">Reference proteome</keyword>
<proteinExistence type="predicted"/>
<reference evidence="1 2" key="1">
    <citation type="submission" date="2021-06" db="EMBL/GenBank/DDBJ databases">
        <title>Caerostris extrusa draft genome.</title>
        <authorList>
            <person name="Kono N."/>
            <person name="Arakawa K."/>
        </authorList>
    </citation>
    <scope>NUCLEOTIDE SEQUENCE [LARGE SCALE GENOMIC DNA]</scope>
</reference>
<sequence>MIPITQSPCSWLKTGEGKNSSMEACFTSTTEIFDSKQDRHLPCLGRGKSDKIAARLSSFLGIKKDRKRTLQKICYTSVW</sequence>
<protein>
    <submittedName>
        <fullName evidence="1">Uncharacterized protein</fullName>
    </submittedName>
</protein>
<accession>A0AAV4XC42</accession>
<evidence type="ECO:0000313" key="2">
    <source>
        <dbReference type="Proteomes" id="UP001054945"/>
    </source>
</evidence>
<comment type="caution">
    <text evidence="1">The sequence shown here is derived from an EMBL/GenBank/DDBJ whole genome shotgun (WGS) entry which is preliminary data.</text>
</comment>
<evidence type="ECO:0000313" key="1">
    <source>
        <dbReference type="EMBL" id="GIY91760.1"/>
    </source>
</evidence>
<organism evidence="1 2">
    <name type="scientific">Caerostris extrusa</name>
    <name type="common">Bark spider</name>
    <name type="synonym">Caerostris bankana</name>
    <dbReference type="NCBI Taxonomy" id="172846"/>
    <lineage>
        <taxon>Eukaryota</taxon>
        <taxon>Metazoa</taxon>
        <taxon>Ecdysozoa</taxon>
        <taxon>Arthropoda</taxon>
        <taxon>Chelicerata</taxon>
        <taxon>Arachnida</taxon>
        <taxon>Araneae</taxon>
        <taxon>Araneomorphae</taxon>
        <taxon>Entelegynae</taxon>
        <taxon>Araneoidea</taxon>
        <taxon>Araneidae</taxon>
        <taxon>Caerostris</taxon>
    </lineage>
</organism>